<dbReference type="GO" id="GO:0004222">
    <property type="term" value="F:metalloendopeptidase activity"/>
    <property type="evidence" value="ECO:0007669"/>
    <property type="project" value="UniProtKB-UniRule"/>
</dbReference>
<evidence type="ECO:0000256" key="5">
    <source>
        <dbReference type="ARBA" id="ARBA00022692"/>
    </source>
</evidence>
<keyword evidence="3 12" id="KW-1003">Cell membrane</keyword>
<dbReference type="HAMAP" id="MF_00188">
    <property type="entry name" value="Pept_M48_protease_HtpX"/>
    <property type="match status" value="1"/>
</dbReference>
<organism evidence="14">
    <name type="scientific">candidate division WWE3 bacterium</name>
    <dbReference type="NCBI Taxonomy" id="2053526"/>
    <lineage>
        <taxon>Bacteria</taxon>
        <taxon>Katanobacteria</taxon>
    </lineage>
</organism>
<feature type="transmembrane region" description="Helical" evidence="12">
    <location>
        <begin position="178"/>
        <end position="198"/>
    </location>
</feature>
<keyword evidence="9 12" id="KW-1133">Transmembrane helix</keyword>
<evidence type="ECO:0000313" key="14">
    <source>
        <dbReference type="EMBL" id="HEX61569.1"/>
    </source>
</evidence>
<keyword evidence="11 12" id="KW-0472">Membrane</keyword>
<evidence type="ECO:0000256" key="11">
    <source>
        <dbReference type="ARBA" id="ARBA00023136"/>
    </source>
</evidence>
<comment type="caution">
    <text evidence="14">The sequence shown here is derived from an EMBL/GenBank/DDBJ whole genome shotgun (WGS) entry which is preliminary data.</text>
</comment>
<gene>
    <name evidence="12" type="primary">htpX</name>
    <name evidence="14" type="ORF">ENR01_00170</name>
</gene>
<reference evidence="14" key="1">
    <citation type="journal article" date="2020" name="mSystems">
        <title>Genome- and Community-Level Interaction Insights into Carbon Utilization and Element Cycling Functions of Hydrothermarchaeota in Hydrothermal Sediment.</title>
        <authorList>
            <person name="Zhou Z."/>
            <person name="Liu Y."/>
            <person name="Xu W."/>
            <person name="Pan J."/>
            <person name="Luo Z.H."/>
            <person name="Li M."/>
        </authorList>
    </citation>
    <scope>NUCLEOTIDE SEQUENCE [LARGE SCALE GENOMIC DNA]</scope>
    <source>
        <strain evidence="14">SpSt-361</strain>
    </source>
</reference>
<dbReference type="Gene3D" id="3.30.2010.10">
    <property type="entry name" value="Metalloproteases ('zincins'), catalytic domain"/>
    <property type="match status" value="1"/>
</dbReference>
<evidence type="ECO:0000256" key="12">
    <source>
        <dbReference type="HAMAP-Rule" id="MF_00188"/>
    </source>
</evidence>
<keyword evidence="6 12" id="KW-0479">Metal-binding</keyword>
<dbReference type="CDD" id="cd07340">
    <property type="entry name" value="M48B_Htpx_like"/>
    <property type="match status" value="1"/>
</dbReference>
<keyword evidence="8 12" id="KW-0862">Zinc</keyword>
<evidence type="ECO:0000256" key="3">
    <source>
        <dbReference type="ARBA" id="ARBA00022475"/>
    </source>
</evidence>
<dbReference type="PANTHER" id="PTHR43221:SF1">
    <property type="entry name" value="PROTEASE HTPX"/>
    <property type="match status" value="1"/>
</dbReference>
<comment type="similarity">
    <text evidence="2 12">Belongs to the peptidase M48B family.</text>
</comment>
<feature type="active site" evidence="12">
    <location>
        <position position="128"/>
    </location>
</feature>
<dbReference type="Pfam" id="PF01435">
    <property type="entry name" value="Peptidase_M48"/>
    <property type="match status" value="1"/>
</dbReference>
<dbReference type="GO" id="GO:0005886">
    <property type="term" value="C:plasma membrane"/>
    <property type="evidence" value="ECO:0007669"/>
    <property type="project" value="UniProtKB-SubCell"/>
</dbReference>
<keyword evidence="5 12" id="KW-0812">Transmembrane</keyword>
<evidence type="ECO:0000256" key="9">
    <source>
        <dbReference type="ARBA" id="ARBA00022989"/>
    </source>
</evidence>
<feature type="binding site" evidence="12">
    <location>
        <position position="131"/>
    </location>
    <ligand>
        <name>Zn(2+)</name>
        <dbReference type="ChEBI" id="CHEBI:29105"/>
        <note>catalytic</note>
    </ligand>
</feature>
<feature type="binding site" evidence="12">
    <location>
        <position position="207"/>
    </location>
    <ligand>
        <name>Zn(2+)</name>
        <dbReference type="ChEBI" id="CHEBI:29105"/>
        <note>catalytic</note>
    </ligand>
</feature>
<keyword evidence="10 12" id="KW-0482">Metalloprotease</keyword>
<evidence type="ECO:0000256" key="8">
    <source>
        <dbReference type="ARBA" id="ARBA00022833"/>
    </source>
</evidence>
<feature type="transmembrane region" description="Helical" evidence="12">
    <location>
        <begin position="27"/>
        <end position="44"/>
    </location>
</feature>
<comment type="subcellular location">
    <subcellularLocation>
        <location evidence="1 12">Cell membrane</location>
        <topology evidence="1 12">Multi-pass membrane protein</topology>
    </subcellularLocation>
</comment>
<proteinExistence type="inferred from homology"/>
<accession>A0A832DRL4</accession>
<dbReference type="InterPro" id="IPR001915">
    <property type="entry name" value="Peptidase_M48"/>
</dbReference>
<feature type="domain" description="Peptidase M48" evidence="13">
    <location>
        <begin position="66"/>
        <end position="278"/>
    </location>
</feature>
<dbReference type="GO" id="GO:0006508">
    <property type="term" value="P:proteolysis"/>
    <property type="evidence" value="ECO:0007669"/>
    <property type="project" value="UniProtKB-KW"/>
</dbReference>
<keyword evidence="7 12" id="KW-0378">Hydrolase</keyword>
<protein>
    <recommendedName>
        <fullName evidence="12">Protease HtpX homolog</fullName>
        <ecNumber evidence="12">3.4.24.-</ecNumber>
    </recommendedName>
</protein>
<dbReference type="EMBL" id="DSPJ01000006">
    <property type="protein sequence ID" value="HEX61569.1"/>
    <property type="molecule type" value="Genomic_DNA"/>
</dbReference>
<dbReference type="PANTHER" id="PTHR43221">
    <property type="entry name" value="PROTEASE HTPX"/>
    <property type="match status" value="1"/>
</dbReference>
<evidence type="ECO:0000256" key="2">
    <source>
        <dbReference type="ARBA" id="ARBA00009779"/>
    </source>
</evidence>
<dbReference type="InterPro" id="IPR050083">
    <property type="entry name" value="HtpX_protease"/>
</dbReference>
<dbReference type="GO" id="GO:0008270">
    <property type="term" value="F:zinc ion binding"/>
    <property type="evidence" value="ECO:0007669"/>
    <property type="project" value="UniProtKB-UniRule"/>
</dbReference>
<dbReference type="InterPro" id="IPR022919">
    <property type="entry name" value="Pept_M48_protease_HtpX"/>
</dbReference>
<name>A0A832DRL4_UNCKA</name>
<feature type="transmembrane region" description="Helical" evidence="12">
    <location>
        <begin position="139"/>
        <end position="158"/>
    </location>
</feature>
<evidence type="ECO:0000256" key="4">
    <source>
        <dbReference type="ARBA" id="ARBA00022670"/>
    </source>
</evidence>
<sequence>MFIFTFLAIIVLGYVFGFYFEDPYLGATGAFIFSFAYSGAAYFFSDRIVLAISGAKPIEKKDHPLLFRTVENLCIGAGLPVPKIYIVEEPALNAFAAGRDPQHSVVAVTRGLLENLEDEELEGVVAHELSHVRNYDIRVMTLAAVLAGSLVMISDIFLRSTRYSGSSRGGRGRGSGAGVLLLIGVLLAILAPLIAQLIKLAISRQREYLADSSGALLTRYPEGLARALEKIAADKTPLRHVSEATAHLYIKNPLTAGFFGNLFSTHPPIEERIRRLRQA</sequence>
<evidence type="ECO:0000256" key="6">
    <source>
        <dbReference type="ARBA" id="ARBA00022723"/>
    </source>
</evidence>
<keyword evidence="4 12" id="KW-0645">Protease</keyword>
<evidence type="ECO:0000256" key="1">
    <source>
        <dbReference type="ARBA" id="ARBA00004651"/>
    </source>
</evidence>
<dbReference type="EC" id="3.4.24.-" evidence="12"/>
<evidence type="ECO:0000256" key="10">
    <source>
        <dbReference type="ARBA" id="ARBA00023049"/>
    </source>
</evidence>
<dbReference type="AlphaFoldDB" id="A0A832DRL4"/>
<evidence type="ECO:0000259" key="13">
    <source>
        <dbReference type="Pfam" id="PF01435"/>
    </source>
</evidence>
<evidence type="ECO:0000256" key="7">
    <source>
        <dbReference type="ARBA" id="ARBA00022801"/>
    </source>
</evidence>
<comment type="cofactor">
    <cofactor evidence="12">
        <name>Zn(2+)</name>
        <dbReference type="ChEBI" id="CHEBI:29105"/>
    </cofactor>
    <text evidence="12">Binds 1 zinc ion per subunit.</text>
</comment>
<feature type="binding site" evidence="12">
    <location>
        <position position="127"/>
    </location>
    <ligand>
        <name>Zn(2+)</name>
        <dbReference type="ChEBI" id="CHEBI:29105"/>
        <note>catalytic</note>
    </ligand>
</feature>